<gene>
    <name evidence="1" type="ORF">OIU79_008889</name>
</gene>
<proteinExistence type="predicted"/>
<reference evidence="1" key="1">
    <citation type="submission" date="2022-11" db="EMBL/GenBank/DDBJ databases">
        <authorList>
            <person name="Hyden B.L."/>
            <person name="Feng K."/>
            <person name="Yates T."/>
            <person name="Jawdy S."/>
            <person name="Smart L.B."/>
            <person name="Muchero W."/>
        </authorList>
    </citation>
    <scope>NUCLEOTIDE SEQUENCE</scope>
    <source>
        <tissue evidence="1">Shoot tip</tissue>
    </source>
</reference>
<reference evidence="1" key="2">
    <citation type="journal article" date="2023" name="Int. J. Mol. Sci.">
        <title>De Novo Assembly and Annotation of 11 Diverse Shrub Willow (Salix) Genomes Reveals Novel Gene Organization in Sex-Linked Regions.</title>
        <authorList>
            <person name="Hyden B."/>
            <person name="Feng K."/>
            <person name="Yates T.B."/>
            <person name="Jawdy S."/>
            <person name="Cereghino C."/>
            <person name="Smart L.B."/>
            <person name="Muchero W."/>
        </authorList>
    </citation>
    <scope>NUCLEOTIDE SEQUENCE</scope>
    <source>
        <tissue evidence="1">Shoot tip</tissue>
    </source>
</reference>
<accession>A0A9Q0TJF5</accession>
<name>A0A9Q0TJF5_SALPP</name>
<sequence length="78" mass="9393">MPLLIDFPPVLPVINNYVFFPINDLFTFYFCSYPNPLQYSQAQANLKVHEFIDYLNLFKFLFFFNFESAGRLLLDRKR</sequence>
<dbReference type="Proteomes" id="UP001151532">
    <property type="component" value="Chromosome 1"/>
</dbReference>
<evidence type="ECO:0000313" key="1">
    <source>
        <dbReference type="EMBL" id="KAJ6712776.1"/>
    </source>
</evidence>
<evidence type="ECO:0000313" key="2">
    <source>
        <dbReference type="Proteomes" id="UP001151532"/>
    </source>
</evidence>
<dbReference type="AlphaFoldDB" id="A0A9Q0TJF5"/>
<organism evidence="1 2">
    <name type="scientific">Salix purpurea</name>
    <name type="common">Purple osier willow</name>
    <dbReference type="NCBI Taxonomy" id="77065"/>
    <lineage>
        <taxon>Eukaryota</taxon>
        <taxon>Viridiplantae</taxon>
        <taxon>Streptophyta</taxon>
        <taxon>Embryophyta</taxon>
        <taxon>Tracheophyta</taxon>
        <taxon>Spermatophyta</taxon>
        <taxon>Magnoliopsida</taxon>
        <taxon>eudicotyledons</taxon>
        <taxon>Gunneridae</taxon>
        <taxon>Pentapetalae</taxon>
        <taxon>rosids</taxon>
        <taxon>fabids</taxon>
        <taxon>Malpighiales</taxon>
        <taxon>Salicaceae</taxon>
        <taxon>Saliceae</taxon>
        <taxon>Salix</taxon>
    </lineage>
</organism>
<protein>
    <submittedName>
        <fullName evidence="1">Uncharacterized protein</fullName>
    </submittedName>
</protein>
<comment type="caution">
    <text evidence="1">The sequence shown here is derived from an EMBL/GenBank/DDBJ whole genome shotgun (WGS) entry which is preliminary data.</text>
</comment>
<keyword evidence="2" id="KW-1185">Reference proteome</keyword>
<dbReference type="EMBL" id="JAPFFK010000015">
    <property type="protein sequence ID" value="KAJ6712776.1"/>
    <property type="molecule type" value="Genomic_DNA"/>
</dbReference>